<dbReference type="Gene3D" id="1.25.40.10">
    <property type="entry name" value="Tetratricopeptide repeat domain"/>
    <property type="match status" value="1"/>
</dbReference>
<dbReference type="Pfam" id="PF17874">
    <property type="entry name" value="TPR_MalT"/>
    <property type="match status" value="1"/>
</dbReference>
<dbReference type="EMBL" id="LMWN01000111">
    <property type="protein sequence ID" value="KUM95456.1"/>
    <property type="molecule type" value="Genomic_DNA"/>
</dbReference>
<dbReference type="InterPro" id="IPR016032">
    <property type="entry name" value="Sig_transdc_resp-reg_C-effctor"/>
</dbReference>
<dbReference type="InterPro" id="IPR011990">
    <property type="entry name" value="TPR-like_helical_dom_sf"/>
</dbReference>
<dbReference type="Gene3D" id="3.40.50.300">
    <property type="entry name" value="P-loop containing nucleotide triphosphate hydrolases"/>
    <property type="match status" value="1"/>
</dbReference>
<dbReference type="SUPFAM" id="SSF46894">
    <property type="entry name" value="C-terminal effector domain of the bipartite response regulators"/>
    <property type="match status" value="1"/>
</dbReference>
<reference evidence="2 3" key="1">
    <citation type="submission" date="2015-10" db="EMBL/GenBank/DDBJ databases">
        <title>Draft genome sequence of Streptomyces yokosukanensis DSM 40224, type strain for the species Streptomyces yokosukanensis.</title>
        <authorList>
            <person name="Ruckert C."/>
            <person name="Winkler A."/>
            <person name="Kalinowski J."/>
            <person name="Kampfer P."/>
            <person name="Glaeser S."/>
        </authorList>
    </citation>
    <scope>NUCLEOTIDE SEQUENCE [LARGE SCALE GENOMIC DNA]</scope>
    <source>
        <strain evidence="2 3">DSM 40224</strain>
    </source>
</reference>
<dbReference type="Pfam" id="PF25873">
    <property type="entry name" value="WHD_MalT"/>
    <property type="match status" value="1"/>
</dbReference>
<dbReference type="Gene3D" id="1.10.10.10">
    <property type="entry name" value="Winged helix-like DNA-binding domain superfamily/Winged helix DNA-binding domain"/>
    <property type="match status" value="1"/>
</dbReference>
<proteinExistence type="predicted"/>
<gene>
    <name evidence="2" type="ORF">AQI95_43145</name>
</gene>
<protein>
    <recommendedName>
        <fullName evidence="1">HTH luxR-type domain-containing protein</fullName>
    </recommendedName>
</protein>
<dbReference type="InterPro" id="IPR027417">
    <property type="entry name" value="P-loop_NTPase"/>
</dbReference>
<dbReference type="PROSITE" id="PS50043">
    <property type="entry name" value="HTH_LUXR_2"/>
    <property type="match status" value="1"/>
</dbReference>
<dbReference type="InterPro" id="IPR000792">
    <property type="entry name" value="Tscrpt_reg_LuxR_C"/>
</dbReference>
<evidence type="ECO:0000259" key="1">
    <source>
        <dbReference type="PROSITE" id="PS50043"/>
    </source>
</evidence>
<organism evidence="2 3">
    <name type="scientific">Streptomyces yokosukanensis</name>
    <dbReference type="NCBI Taxonomy" id="67386"/>
    <lineage>
        <taxon>Bacteria</taxon>
        <taxon>Bacillati</taxon>
        <taxon>Actinomycetota</taxon>
        <taxon>Actinomycetes</taxon>
        <taxon>Kitasatosporales</taxon>
        <taxon>Streptomycetaceae</taxon>
        <taxon>Streptomyces</taxon>
    </lineage>
</organism>
<dbReference type="OrthoDB" id="134985at2"/>
<dbReference type="GO" id="GO:0006355">
    <property type="term" value="P:regulation of DNA-templated transcription"/>
    <property type="evidence" value="ECO:0007669"/>
    <property type="project" value="InterPro"/>
</dbReference>
<accession>A0A101NLF9</accession>
<evidence type="ECO:0000313" key="2">
    <source>
        <dbReference type="EMBL" id="KUM95456.1"/>
    </source>
</evidence>
<keyword evidence="3" id="KW-1185">Reference proteome</keyword>
<dbReference type="STRING" id="67386.AQI95_43145"/>
<dbReference type="GO" id="GO:0003677">
    <property type="term" value="F:DNA binding"/>
    <property type="evidence" value="ECO:0007669"/>
    <property type="project" value="InterPro"/>
</dbReference>
<dbReference type="Pfam" id="PF00196">
    <property type="entry name" value="GerE"/>
    <property type="match status" value="1"/>
</dbReference>
<dbReference type="InterPro" id="IPR059106">
    <property type="entry name" value="WHD_MalT"/>
</dbReference>
<dbReference type="SUPFAM" id="SSF52540">
    <property type="entry name" value="P-loop containing nucleoside triphosphate hydrolases"/>
    <property type="match status" value="1"/>
</dbReference>
<feature type="domain" description="HTH luxR-type" evidence="1">
    <location>
        <begin position="831"/>
        <end position="896"/>
    </location>
</feature>
<dbReference type="SUPFAM" id="SSF48452">
    <property type="entry name" value="TPR-like"/>
    <property type="match status" value="1"/>
</dbReference>
<sequence>MYDEGVRHGGALPARTARHLLSRPRLTRRLDAALSARITAIVAPAGYGKTSLVSQWLDTSRLRERRVAVISLCERDDDLSRITRHLIDAVERLGVDEVQVASLESALREEGRDPARELPEVFLRRLRDAFDEVPTRAVLVLEDVHVLHRENVLLVLDHLADVLPPPVHLMLTSRTSTPLRRAHTLRLRGELDELNVTELAFTTEEAHAYLSEAAGSLTEQQASLLARRCDGWIAGLQLAGRALLSHRDPDAFLRDFTGHNRDIAEFLLYEVLRHQPDGVRDFLLDASVLEVLSADVCQAVTTRRDSGTLLRTLEGEGGFLLGLDDGERYRFHPLFAEFLRGELARTDPDRAGACRLRAAHWFAHHDQLTAAFEHAVAAPDFPLAGSLLNRIVTHDTGHQLDDRLEPLFARLPRHIIERHPALSARMAYLALWADQPADALLWCEHTEKLPDNDDAVAEARCMRVFAHWMLGDLHEAIACSERARTLLDRREPLHRHRDTYPRLAMLEGLAEAYECTGRFDAAMDVIREGLDRAREGVHPLVAVSFPGKRAALLSRLGRLDDVREFAELSLATAEQLGQADQPPTIEARVALGELLWEHDDLAGAEREFRAAERLCAVADRVWMRARSLTGLARTLFHQRRTTEAFNVLRDAMGIDPRGALPHFVRVRIAEQQFRLRLAHHDPTGARGWLSELKRHGADAELCAELLAWLDLAHDANPRAALSTVEDQMRRRSHRSTQTLIRLRVLASRAARACGESKLSGQYAVAAVTLAAPQMMVRTLAEAAGDDSDWLLRLGTRGGPHTVPAFTDAVTRLSERDAALTSGMRPAPERAAERLLEPLTPAELDLIPFLAMELTYAEIATHRFVSVNTVKSQMQAVYRKLGVTSRIAAIERSRALGMHPTS</sequence>
<name>A0A101NLF9_9ACTN</name>
<evidence type="ECO:0000313" key="3">
    <source>
        <dbReference type="Proteomes" id="UP000053127"/>
    </source>
</evidence>
<dbReference type="InterPro" id="IPR041617">
    <property type="entry name" value="TPR_MalT"/>
</dbReference>
<dbReference type="AlphaFoldDB" id="A0A101NLF9"/>
<comment type="caution">
    <text evidence="2">The sequence shown here is derived from an EMBL/GenBank/DDBJ whole genome shotgun (WGS) entry which is preliminary data.</text>
</comment>
<dbReference type="Proteomes" id="UP000053127">
    <property type="component" value="Unassembled WGS sequence"/>
</dbReference>
<dbReference type="RefSeq" id="WP_067136867.1">
    <property type="nucleotide sequence ID" value="NZ_KQ948249.1"/>
</dbReference>
<dbReference type="SMART" id="SM00421">
    <property type="entry name" value="HTH_LUXR"/>
    <property type="match status" value="1"/>
</dbReference>
<dbReference type="InterPro" id="IPR036388">
    <property type="entry name" value="WH-like_DNA-bd_sf"/>
</dbReference>